<evidence type="ECO:0000313" key="2">
    <source>
        <dbReference type="Proteomes" id="UP000198211"/>
    </source>
</evidence>
<sequence length="132" mass="15149">MCGQVFPLCMSLYKLVPEVIEALIRFQTVLAQRDRFNRISVAQFASRMTPTTHVYMDASETGLCVLEPHQRQFITVQYSRYEIQKLQRGMTAQSINIREPFTAQYSLRSTGVHRGNSNDQCAQYTYGSTLTI</sequence>
<comment type="caution">
    <text evidence="1">The sequence shown here is derived from an EMBL/GenBank/DDBJ whole genome shotgun (WGS) entry which is preliminary data.</text>
</comment>
<proteinExistence type="predicted"/>
<name>A0A225WLC2_9STRA</name>
<dbReference type="EMBL" id="NBNE01000692">
    <property type="protein sequence ID" value="OWZ17787.1"/>
    <property type="molecule type" value="Genomic_DNA"/>
</dbReference>
<reference evidence="2" key="1">
    <citation type="submission" date="2017-03" db="EMBL/GenBank/DDBJ databases">
        <title>Phytopthora megakarya and P. palmivora, two closely related causual agents of cacao black pod achieved similar genome size and gene model numbers by different mechanisms.</title>
        <authorList>
            <person name="Ali S."/>
            <person name="Shao J."/>
            <person name="Larry D.J."/>
            <person name="Kronmiller B."/>
            <person name="Shen D."/>
            <person name="Strem M.D."/>
            <person name="Melnick R.L."/>
            <person name="Guiltinan M.J."/>
            <person name="Tyler B.M."/>
            <person name="Meinhardt L.W."/>
            <person name="Bailey B.A."/>
        </authorList>
    </citation>
    <scope>NUCLEOTIDE SEQUENCE [LARGE SCALE GENOMIC DNA]</scope>
    <source>
        <strain evidence="2">zdho120</strain>
    </source>
</reference>
<gene>
    <name evidence="1" type="ORF">PHMEG_0008223</name>
</gene>
<dbReference type="STRING" id="4795.A0A225WLC2"/>
<keyword evidence="2" id="KW-1185">Reference proteome</keyword>
<dbReference type="OrthoDB" id="98112at2759"/>
<protein>
    <submittedName>
        <fullName evidence="1">Uncharacterized protein</fullName>
    </submittedName>
</protein>
<dbReference type="AlphaFoldDB" id="A0A225WLC2"/>
<dbReference type="Proteomes" id="UP000198211">
    <property type="component" value="Unassembled WGS sequence"/>
</dbReference>
<accession>A0A225WLC2</accession>
<organism evidence="1 2">
    <name type="scientific">Phytophthora megakarya</name>
    <dbReference type="NCBI Taxonomy" id="4795"/>
    <lineage>
        <taxon>Eukaryota</taxon>
        <taxon>Sar</taxon>
        <taxon>Stramenopiles</taxon>
        <taxon>Oomycota</taxon>
        <taxon>Peronosporomycetes</taxon>
        <taxon>Peronosporales</taxon>
        <taxon>Peronosporaceae</taxon>
        <taxon>Phytophthora</taxon>
    </lineage>
</organism>
<evidence type="ECO:0000313" key="1">
    <source>
        <dbReference type="EMBL" id="OWZ17787.1"/>
    </source>
</evidence>